<evidence type="ECO:0000313" key="1">
    <source>
        <dbReference type="EMBL" id="VAW39034.1"/>
    </source>
</evidence>
<organism evidence="1">
    <name type="scientific">hydrothermal vent metagenome</name>
    <dbReference type="NCBI Taxonomy" id="652676"/>
    <lineage>
        <taxon>unclassified sequences</taxon>
        <taxon>metagenomes</taxon>
        <taxon>ecological metagenomes</taxon>
    </lineage>
</organism>
<dbReference type="AlphaFoldDB" id="A0A3B0W5X0"/>
<gene>
    <name evidence="1" type="ORF">MNBD_DELTA03-1363</name>
</gene>
<accession>A0A3B0W5X0</accession>
<dbReference type="EMBL" id="UOEX01000272">
    <property type="protein sequence ID" value="VAW39034.1"/>
    <property type="molecule type" value="Genomic_DNA"/>
</dbReference>
<proteinExistence type="predicted"/>
<sequence length="195" mass="22016">LYKKGTLMPANITIENGLPWLTEKKDGRKHQIPQAVNPAHKIKKTACQVCHAQWSFNDSGISLLRQDNDNFNAWLALTRQGDFEVEQQLDANLFDNNGQGGAIMTDKLNGREQQGIWLKTYLSRRWEPVKICRDSHGILQVCRTILDLSLSYVNKDGKVILNAVKPAAAYSAPQPYTPHTTGRAGVFFRQRLEVN</sequence>
<reference evidence="1" key="1">
    <citation type="submission" date="2018-06" db="EMBL/GenBank/DDBJ databases">
        <authorList>
            <person name="Zhirakovskaya E."/>
        </authorList>
    </citation>
    <scope>NUCLEOTIDE SEQUENCE</scope>
</reference>
<feature type="non-terminal residue" evidence="1">
    <location>
        <position position="1"/>
    </location>
</feature>
<protein>
    <submittedName>
        <fullName evidence="1">Uncharacterized protein</fullName>
    </submittedName>
</protein>
<name>A0A3B0W5X0_9ZZZZ</name>